<comment type="function">
    <text evidence="10">Necessary for normal cell division and for the maintenance of normal septation.</text>
</comment>
<name>A0A7R6PKQ7_9BACT</name>
<dbReference type="Proteomes" id="UP000595564">
    <property type="component" value="Chromosome"/>
</dbReference>
<dbReference type="InterPro" id="IPR006073">
    <property type="entry name" value="GTP-bd"/>
</dbReference>
<dbReference type="InterPro" id="IPR005225">
    <property type="entry name" value="Small_GTP-bd"/>
</dbReference>
<dbReference type="GO" id="GO:0005829">
    <property type="term" value="C:cytosol"/>
    <property type="evidence" value="ECO:0007669"/>
    <property type="project" value="TreeGrafter"/>
</dbReference>
<feature type="domain" description="EngB-type G" evidence="11">
    <location>
        <begin position="22"/>
        <end position="194"/>
    </location>
</feature>
<dbReference type="KEGG" id="thyd:TTHT_0326"/>
<dbReference type="GO" id="GO:0046872">
    <property type="term" value="F:metal ion binding"/>
    <property type="evidence" value="ECO:0007669"/>
    <property type="project" value="UniProtKB-KW"/>
</dbReference>
<dbReference type="PROSITE" id="PS51706">
    <property type="entry name" value="G_ENGB"/>
    <property type="match status" value="1"/>
</dbReference>
<evidence type="ECO:0000256" key="7">
    <source>
        <dbReference type="ARBA" id="ARBA00023134"/>
    </source>
</evidence>
<keyword evidence="4" id="KW-0479">Metal-binding</keyword>
<comment type="cofactor">
    <cofactor evidence="1">
        <name>Mg(2+)</name>
        <dbReference type="ChEBI" id="CHEBI:18420"/>
    </cofactor>
</comment>
<evidence type="ECO:0000256" key="8">
    <source>
        <dbReference type="ARBA" id="ARBA00023210"/>
    </source>
</evidence>
<evidence type="ECO:0000256" key="9">
    <source>
        <dbReference type="ARBA" id="ARBA00023306"/>
    </source>
</evidence>
<evidence type="ECO:0000256" key="6">
    <source>
        <dbReference type="ARBA" id="ARBA00022842"/>
    </source>
</evidence>
<keyword evidence="13" id="KW-1185">Reference proteome</keyword>
<keyword evidence="5 10" id="KW-0547">Nucleotide-binding</keyword>
<evidence type="ECO:0000256" key="1">
    <source>
        <dbReference type="ARBA" id="ARBA00001946"/>
    </source>
</evidence>
<keyword evidence="6" id="KW-0460">Magnesium</keyword>
<dbReference type="PANTHER" id="PTHR11649:SF13">
    <property type="entry name" value="ENGB-TYPE G DOMAIN-CONTAINING PROTEIN"/>
    <property type="match status" value="1"/>
</dbReference>
<dbReference type="InterPro" id="IPR030393">
    <property type="entry name" value="G_ENGB_dom"/>
</dbReference>
<keyword evidence="7 10" id="KW-0342">GTP-binding</keyword>
<dbReference type="PANTHER" id="PTHR11649">
    <property type="entry name" value="MSS1/TRME-RELATED GTP-BINDING PROTEIN"/>
    <property type="match status" value="1"/>
</dbReference>
<dbReference type="FunFam" id="3.40.50.300:FF:000098">
    <property type="entry name" value="Probable GTP-binding protein EngB"/>
    <property type="match status" value="1"/>
</dbReference>
<evidence type="ECO:0000313" key="12">
    <source>
        <dbReference type="EMBL" id="BBB31942.1"/>
    </source>
</evidence>
<dbReference type="SUPFAM" id="SSF52540">
    <property type="entry name" value="P-loop containing nucleoside triphosphate hydrolases"/>
    <property type="match status" value="1"/>
</dbReference>
<dbReference type="RefSeq" id="WP_201328274.1">
    <property type="nucleotide sequence ID" value="NZ_AP017470.1"/>
</dbReference>
<keyword evidence="3 10" id="KW-0132">Cell division</keyword>
<dbReference type="NCBIfam" id="TIGR03598">
    <property type="entry name" value="GTPase_YsxC"/>
    <property type="match status" value="1"/>
</dbReference>
<evidence type="ECO:0000256" key="2">
    <source>
        <dbReference type="ARBA" id="ARBA00009638"/>
    </source>
</evidence>
<evidence type="ECO:0000259" key="11">
    <source>
        <dbReference type="PROSITE" id="PS51706"/>
    </source>
</evidence>
<evidence type="ECO:0000256" key="5">
    <source>
        <dbReference type="ARBA" id="ARBA00022741"/>
    </source>
</evidence>
<dbReference type="Pfam" id="PF01926">
    <property type="entry name" value="MMR_HSR1"/>
    <property type="match status" value="1"/>
</dbReference>
<accession>A0A7R6PKQ7</accession>
<dbReference type="EMBL" id="AP017470">
    <property type="protein sequence ID" value="BBB31942.1"/>
    <property type="molecule type" value="Genomic_DNA"/>
</dbReference>
<dbReference type="HAMAP" id="MF_00321">
    <property type="entry name" value="GTPase_EngB"/>
    <property type="match status" value="1"/>
</dbReference>
<evidence type="ECO:0000313" key="13">
    <source>
        <dbReference type="Proteomes" id="UP000595564"/>
    </source>
</evidence>
<dbReference type="GO" id="GO:0005525">
    <property type="term" value="F:GTP binding"/>
    <property type="evidence" value="ECO:0007669"/>
    <property type="project" value="UniProtKB-UniRule"/>
</dbReference>
<proteinExistence type="inferred from homology"/>
<dbReference type="GO" id="GO:0000917">
    <property type="term" value="P:division septum assembly"/>
    <property type="evidence" value="ECO:0007669"/>
    <property type="project" value="UniProtKB-KW"/>
</dbReference>
<gene>
    <name evidence="10 12" type="primary">engB</name>
    <name evidence="12" type="ORF">TTHT_0326</name>
</gene>
<evidence type="ECO:0000256" key="3">
    <source>
        <dbReference type="ARBA" id="ARBA00022618"/>
    </source>
</evidence>
<dbReference type="InterPro" id="IPR027417">
    <property type="entry name" value="P-loop_NTPase"/>
</dbReference>
<organism evidence="12 13">
    <name type="scientific">Thermotomaculum hydrothermale</name>
    <dbReference type="NCBI Taxonomy" id="981385"/>
    <lineage>
        <taxon>Bacteria</taxon>
        <taxon>Pseudomonadati</taxon>
        <taxon>Acidobacteriota</taxon>
        <taxon>Holophagae</taxon>
        <taxon>Thermotomaculales</taxon>
        <taxon>Thermotomaculaceae</taxon>
        <taxon>Thermotomaculum</taxon>
    </lineage>
</organism>
<dbReference type="CDD" id="cd01876">
    <property type="entry name" value="YihA_EngB"/>
    <property type="match status" value="1"/>
</dbReference>
<sequence>MIGKKFTFIKSATGIRDFPPIELPHLAFAGRSNVGKSSLINKLANTKKLAKVSQTPGKTRLLNIFNVDDRFLLVDLPGYGYAKVSKEMQKQWRKMIEDYLITTKDIMILVFLIDSRHEPQKKDRELYEFLVYNDIEFIIAATKTDKLSKNQLNKNLAVLRKEFKVPDYRFYPVSSKTGEGIKELEDYLKLTIDNFYKE</sequence>
<keyword evidence="9 10" id="KW-0131">Cell cycle</keyword>
<dbReference type="InterPro" id="IPR019987">
    <property type="entry name" value="GTP-bd_ribosome_bio_YsxC"/>
</dbReference>
<evidence type="ECO:0000256" key="4">
    <source>
        <dbReference type="ARBA" id="ARBA00022723"/>
    </source>
</evidence>
<dbReference type="Gene3D" id="3.40.50.300">
    <property type="entry name" value="P-loop containing nucleotide triphosphate hydrolases"/>
    <property type="match status" value="1"/>
</dbReference>
<reference evidence="12 13" key="1">
    <citation type="journal article" date="2012" name="Extremophiles">
        <title>Thermotomaculum hydrothermale gen. nov., sp. nov., a novel heterotrophic thermophile within the phylum Acidobacteria from a deep-sea hydrothermal vent chimney in the Southern Okinawa Trough.</title>
        <authorList>
            <person name="Izumi H."/>
            <person name="Nunoura T."/>
            <person name="Miyazaki M."/>
            <person name="Mino S."/>
            <person name="Toki T."/>
            <person name="Takai K."/>
            <person name="Sako Y."/>
            <person name="Sawabe T."/>
            <person name="Nakagawa S."/>
        </authorList>
    </citation>
    <scope>NUCLEOTIDE SEQUENCE [LARGE SCALE GENOMIC DNA]</scope>
    <source>
        <strain evidence="12 13">AC55</strain>
    </source>
</reference>
<dbReference type="AlphaFoldDB" id="A0A7R6PKQ7"/>
<keyword evidence="8 10" id="KW-0717">Septation</keyword>
<dbReference type="NCBIfam" id="TIGR00231">
    <property type="entry name" value="small_GTP"/>
    <property type="match status" value="1"/>
</dbReference>
<evidence type="ECO:0000256" key="10">
    <source>
        <dbReference type="HAMAP-Rule" id="MF_00321"/>
    </source>
</evidence>
<protein>
    <recommendedName>
        <fullName evidence="10">Probable GTP-binding protein EngB</fullName>
    </recommendedName>
</protein>
<comment type="similarity">
    <text evidence="2 10">Belongs to the TRAFAC class TrmE-Era-EngA-EngB-Septin-like GTPase superfamily. EngB GTPase family.</text>
</comment>